<sequence>MSKKKIDQSEANQLEESQSQLEALKLNDKVDEAALKKAFPNFNDYVQFVSNLINYYEARKSTFNRIERIILKEKDHEQFNEIQE</sequence>
<accession>A0ACA9NY49</accession>
<organism evidence="1 2">
    <name type="scientific">Dentiscutata heterogama</name>
    <dbReference type="NCBI Taxonomy" id="1316150"/>
    <lineage>
        <taxon>Eukaryota</taxon>
        <taxon>Fungi</taxon>
        <taxon>Fungi incertae sedis</taxon>
        <taxon>Mucoromycota</taxon>
        <taxon>Glomeromycotina</taxon>
        <taxon>Glomeromycetes</taxon>
        <taxon>Diversisporales</taxon>
        <taxon>Gigasporaceae</taxon>
        <taxon>Dentiscutata</taxon>
    </lineage>
</organism>
<evidence type="ECO:0000313" key="1">
    <source>
        <dbReference type="EMBL" id="CAG8682009.1"/>
    </source>
</evidence>
<gene>
    <name evidence="1" type="ORF">DHETER_LOCUS10703</name>
</gene>
<dbReference type="EMBL" id="CAJVPU010021623">
    <property type="protein sequence ID" value="CAG8682009.1"/>
    <property type="molecule type" value="Genomic_DNA"/>
</dbReference>
<proteinExistence type="predicted"/>
<protein>
    <submittedName>
        <fullName evidence="1">12420_t:CDS:1</fullName>
    </submittedName>
</protein>
<evidence type="ECO:0000313" key="2">
    <source>
        <dbReference type="Proteomes" id="UP000789702"/>
    </source>
</evidence>
<keyword evidence="2" id="KW-1185">Reference proteome</keyword>
<reference evidence="1" key="1">
    <citation type="submission" date="2021-06" db="EMBL/GenBank/DDBJ databases">
        <authorList>
            <person name="Kallberg Y."/>
            <person name="Tangrot J."/>
            <person name="Rosling A."/>
        </authorList>
    </citation>
    <scope>NUCLEOTIDE SEQUENCE</scope>
    <source>
        <strain evidence="1">IL203A</strain>
    </source>
</reference>
<name>A0ACA9NY49_9GLOM</name>
<dbReference type="Proteomes" id="UP000789702">
    <property type="component" value="Unassembled WGS sequence"/>
</dbReference>
<comment type="caution">
    <text evidence="1">The sequence shown here is derived from an EMBL/GenBank/DDBJ whole genome shotgun (WGS) entry which is preliminary data.</text>
</comment>